<dbReference type="Proteomes" id="UP000275199">
    <property type="component" value="Unassembled WGS sequence"/>
</dbReference>
<sequence length="210" mass="23641">MDAMELRFVVTAGQLVTLADSINARRNEKNEMQATKAYPVFLRLFSFWLPLLFMAVVFYFLLDKDAPETYVSLALSLIAYLLAWKFLLKRLVESRAPPLVLKKPPPDGRLEPLTLLRLKPLQGEHRVKIASSGLLFFLPNRKSVTVPWSRCCNLKQGSDFYFITVRTIGFFKATYLVAISGEVVGGASYQAGLDYLCSRLDIDNGPAQKA</sequence>
<accession>A0ABX9XMT9</accession>
<keyword evidence="1" id="KW-0472">Membrane</keyword>
<feature type="transmembrane region" description="Helical" evidence="1">
    <location>
        <begin position="40"/>
        <end position="62"/>
    </location>
</feature>
<evidence type="ECO:0000313" key="3">
    <source>
        <dbReference type="Proteomes" id="UP000275199"/>
    </source>
</evidence>
<dbReference type="RefSeq" id="WP_123888530.1">
    <property type="nucleotide sequence ID" value="NZ_RKKU01000004.1"/>
</dbReference>
<reference evidence="2 3" key="1">
    <citation type="submission" date="2018-11" db="EMBL/GenBank/DDBJ databases">
        <authorList>
            <person name="Jang G.I."/>
            <person name="Hwang C.Y."/>
        </authorList>
    </citation>
    <scope>NUCLEOTIDE SEQUENCE [LARGE SCALE GENOMIC DNA]</scope>
    <source>
        <strain evidence="2 3">SSM26</strain>
    </source>
</reference>
<comment type="caution">
    <text evidence="2">The sequence shown here is derived from an EMBL/GenBank/DDBJ whole genome shotgun (WGS) entry which is preliminary data.</text>
</comment>
<keyword evidence="1" id="KW-0812">Transmembrane</keyword>
<keyword evidence="1" id="KW-1133">Transmembrane helix</keyword>
<evidence type="ECO:0000313" key="2">
    <source>
        <dbReference type="EMBL" id="ROZ86575.1"/>
    </source>
</evidence>
<gene>
    <name evidence="2" type="ORF">EF096_05015</name>
</gene>
<dbReference type="EMBL" id="RKKU01000004">
    <property type="protein sequence ID" value="ROZ86575.1"/>
    <property type="molecule type" value="Genomic_DNA"/>
</dbReference>
<evidence type="ECO:0008006" key="4">
    <source>
        <dbReference type="Google" id="ProtNLM"/>
    </source>
</evidence>
<name>A0ABX9XMT9_9PSED</name>
<proteinExistence type="predicted"/>
<protein>
    <recommendedName>
        <fullName evidence="4">YcxB family protein</fullName>
    </recommendedName>
</protein>
<organism evidence="2 3">
    <name type="scientific">Pseudomonas neustonica</name>
    <dbReference type="NCBI Taxonomy" id="2487346"/>
    <lineage>
        <taxon>Bacteria</taxon>
        <taxon>Pseudomonadati</taxon>
        <taxon>Pseudomonadota</taxon>
        <taxon>Gammaproteobacteria</taxon>
        <taxon>Pseudomonadales</taxon>
        <taxon>Pseudomonadaceae</taxon>
        <taxon>Pseudomonas</taxon>
    </lineage>
</organism>
<evidence type="ECO:0000256" key="1">
    <source>
        <dbReference type="SAM" id="Phobius"/>
    </source>
</evidence>
<feature type="transmembrane region" description="Helical" evidence="1">
    <location>
        <begin position="69"/>
        <end position="88"/>
    </location>
</feature>
<keyword evidence="3" id="KW-1185">Reference proteome</keyword>